<dbReference type="InterPro" id="IPR052018">
    <property type="entry name" value="PHP_domain"/>
</dbReference>
<accession>A0AAW6TWU9</accession>
<name>A0AAW6TWU9_9BACT</name>
<dbReference type="GO" id="GO:0035312">
    <property type="term" value="F:5'-3' DNA exonuclease activity"/>
    <property type="evidence" value="ECO:0007669"/>
    <property type="project" value="TreeGrafter"/>
</dbReference>
<dbReference type="InterPro" id="IPR003141">
    <property type="entry name" value="Pol/His_phosphatase_N"/>
</dbReference>
<keyword evidence="3" id="KW-1185">Reference proteome</keyword>
<dbReference type="Gene3D" id="3.20.20.140">
    <property type="entry name" value="Metal-dependent hydrolases"/>
    <property type="match status" value="1"/>
</dbReference>
<proteinExistence type="predicted"/>
<dbReference type="AlphaFoldDB" id="A0AAW6TWU9"/>
<organism evidence="2 3">
    <name type="scientific">Anaerobaca lacustris</name>
    <dbReference type="NCBI Taxonomy" id="3044600"/>
    <lineage>
        <taxon>Bacteria</taxon>
        <taxon>Pseudomonadati</taxon>
        <taxon>Planctomycetota</taxon>
        <taxon>Phycisphaerae</taxon>
        <taxon>Sedimentisphaerales</taxon>
        <taxon>Anaerobacaceae</taxon>
        <taxon>Anaerobaca</taxon>
    </lineage>
</organism>
<gene>
    <name evidence="2" type="ORF">QJ522_08620</name>
</gene>
<dbReference type="InterPro" id="IPR016195">
    <property type="entry name" value="Pol/histidinol_Pase-like"/>
</dbReference>
<dbReference type="NCBIfam" id="NF038032">
    <property type="entry name" value="CehA_McbA_metalo"/>
    <property type="match status" value="1"/>
</dbReference>
<comment type="caution">
    <text evidence="2">The sequence shown here is derived from an EMBL/GenBank/DDBJ whole genome shotgun (WGS) entry which is preliminary data.</text>
</comment>
<evidence type="ECO:0000313" key="3">
    <source>
        <dbReference type="Proteomes" id="UP001431776"/>
    </source>
</evidence>
<dbReference type="PANTHER" id="PTHR42924:SF3">
    <property type="entry name" value="POLYMERASE_HISTIDINOL PHOSPHATASE N-TERMINAL DOMAIN-CONTAINING PROTEIN"/>
    <property type="match status" value="1"/>
</dbReference>
<protein>
    <submittedName>
        <fullName evidence="2">CehA/McbA family metallohydrolase</fullName>
    </submittedName>
</protein>
<dbReference type="PANTHER" id="PTHR42924">
    <property type="entry name" value="EXONUCLEASE"/>
    <property type="match status" value="1"/>
</dbReference>
<dbReference type="RefSeq" id="WP_349244512.1">
    <property type="nucleotide sequence ID" value="NZ_JASCXX010000008.1"/>
</dbReference>
<evidence type="ECO:0000259" key="1">
    <source>
        <dbReference type="SMART" id="SM00481"/>
    </source>
</evidence>
<sequence>MDGDAMKKLIAPIPLVSLVLFVPLLACVAVAGDEALLVRTAPAFPDVLVGPQRYAVLRGDFHIHTPYSDGKLTPAERVREAWAYGYDVIAITDHRNFEAYAEALPVAKEFGLILIRGMETGLHEMEHLVALGFAADYVPRDPHSWADAEGGPRVYYREQWRRLTDAGGLVLYAHPHVGFNGAGAWAAETGEPLDPPLRHRLREPIRWALAEGLLHGIEVRNHATDRGWGVVRDRGTLWYPMALDWADEYGLTVFANTDVHQARADDGNAHEPQSATLLLVRERSPEGVMEALRAGRTVAHFAGLLCGRRDMVGPLVRALTQVDFRRGPDGAGRVRIENRGPVALTAEFRGLDLEPVTIDAHQTALVALAAAPNELSIVWTNALVRSTESLVTVHRPTP</sequence>
<dbReference type="InterPro" id="IPR004013">
    <property type="entry name" value="PHP_dom"/>
</dbReference>
<dbReference type="Proteomes" id="UP001431776">
    <property type="component" value="Unassembled WGS sequence"/>
</dbReference>
<reference evidence="2" key="1">
    <citation type="submission" date="2023-05" db="EMBL/GenBank/DDBJ databases">
        <title>Anaerotaeda fermentans gen. nov., sp. nov., a novel anaerobic planctomycete of the new family within the order Sedimentisphaerales isolated from Taman Peninsula, Russia.</title>
        <authorList>
            <person name="Khomyakova M.A."/>
            <person name="Merkel A.Y."/>
            <person name="Slobodkin A.I."/>
        </authorList>
    </citation>
    <scope>NUCLEOTIDE SEQUENCE</scope>
    <source>
        <strain evidence="2">M17dextr</strain>
    </source>
</reference>
<dbReference type="SMART" id="SM00481">
    <property type="entry name" value="POLIIIAc"/>
    <property type="match status" value="1"/>
</dbReference>
<dbReference type="EMBL" id="JASCXX010000008">
    <property type="protein sequence ID" value="MDI6449105.1"/>
    <property type="molecule type" value="Genomic_DNA"/>
</dbReference>
<evidence type="ECO:0000313" key="2">
    <source>
        <dbReference type="EMBL" id="MDI6449105.1"/>
    </source>
</evidence>
<feature type="domain" description="Polymerase/histidinol phosphatase N-terminal" evidence="1">
    <location>
        <begin position="59"/>
        <end position="124"/>
    </location>
</feature>
<dbReference type="GO" id="GO:0004534">
    <property type="term" value="F:5'-3' RNA exonuclease activity"/>
    <property type="evidence" value="ECO:0007669"/>
    <property type="project" value="TreeGrafter"/>
</dbReference>
<dbReference type="SUPFAM" id="SSF89550">
    <property type="entry name" value="PHP domain-like"/>
    <property type="match status" value="1"/>
</dbReference>
<dbReference type="Pfam" id="PF02811">
    <property type="entry name" value="PHP"/>
    <property type="match status" value="1"/>
</dbReference>